<name>A0A420WGU0_9PROT</name>
<dbReference type="GO" id="GO:0008725">
    <property type="term" value="F:DNA-3-methyladenine glycosylase activity"/>
    <property type="evidence" value="ECO:0007669"/>
    <property type="project" value="TreeGrafter"/>
</dbReference>
<evidence type="ECO:0000256" key="1">
    <source>
        <dbReference type="ARBA" id="ARBA00000086"/>
    </source>
</evidence>
<evidence type="ECO:0000256" key="3">
    <source>
        <dbReference type="ARBA" id="ARBA00022763"/>
    </source>
</evidence>
<dbReference type="GO" id="GO:0006285">
    <property type="term" value="P:base-excision repair, AP site formation"/>
    <property type="evidence" value="ECO:0007669"/>
    <property type="project" value="TreeGrafter"/>
</dbReference>
<dbReference type="EC" id="3.2.2.21" evidence="2"/>
<dbReference type="GO" id="GO:0043916">
    <property type="term" value="F:DNA-7-methylguanine glycosylase activity"/>
    <property type="evidence" value="ECO:0007669"/>
    <property type="project" value="TreeGrafter"/>
</dbReference>
<gene>
    <name evidence="6" type="ORF">BCL74_2187</name>
</gene>
<dbReference type="Proteomes" id="UP000277424">
    <property type="component" value="Unassembled WGS sequence"/>
</dbReference>
<dbReference type="RefSeq" id="WP_121219927.1">
    <property type="nucleotide sequence ID" value="NZ_RBIG01000002.1"/>
</dbReference>
<dbReference type="PANTHER" id="PTHR43003:SF5">
    <property type="entry name" value="DNA-3-METHYLADENINE GLYCOSYLASE"/>
    <property type="match status" value="1"/>
</dbReference>
<dbReference type="InterPro" id="IPR003265">
    <property type="entry name" value="HhH-GPD_domain"/>
</dbReference>
<evidence type="ECO:0000313" key="7">
    <source>
        <dbReference type="Proteomes" id="UP000277424"/>
    </source>
</evidence>
<proteinExistence type="predicted"/>
<accession>A0A420WGU0</accession>
<comment type="catalytic activity">
    <reaction evidence="1">
        <text>Hydrolysis of alkylated DNA, releasing 3-methyladenine, 3-methylguanine, 7-methylguanine and 7-methyladenine.</text>
        <dbReference type="EC" id="3.2.2.21"/>
    </reaction>
</comment>
<keyword evidence="3" id="KW-0227">DNA damage</keyword>
<dbReference type="SMART" id="SM00478">
    <property type="entry name" value="ENDO3c"/>
    <property type="match status" value="1"/>
</dbReference>
<dbReference type="GO" id="GO:0032993">
    <property type="term" value="C:protein-DNA complex"/>
    <property type="evidence" value="ECO:0007669"/>
    <property type="project" value="TreeGrafter"/>
</dbReference>
<dbReference type="CDD" id="cd00056">
    <property type="entry name" value="ENDO3c"/>
    <property type="match status" value="1"/>
</dbReference>
<feature type="domain" description="HhH-GPD" evidence="5">
    <location>
        <begin position="52"/>
        <end position="204"/>
    </location>
</feature>
<evidence type="ECO:0000256" key="2">
    <source>
        <dbReference type="ARBA" id="ARBA00012000"/>
    </source>
</evidence>
<evidence type="ECO:0000259" key="5">
    <source>
        <dbReference type="SMART" id="SM00478"/>
    </source>
</evidence>
<comment type="caution">
    <text evidence="6">The sequence shown here is derived from an EMBL/GenBank/DDBJ whole genome shotgun (WGS) entry which is preliminary data.</text>
</comment>
<organism evidence="6 7">
    <name type="scientific">Oceanibaculum indicum</name>
    <dbReference type="NCBI Taxonomy" id="526216"/>
    <lineage>
        <taxon>Bacteria</taxon>
        <taxon>Pseudomonadati</taxon>
        <taxon>Pseudomonadota</taxon>
        <taxon>Alphaproteobacteria</taxon>
        <taxon>Rhodospirillales</taxon>
        <taxon>Oceanibaculaceae</taxon>
        <taxon>Oceanibaculum</taxon>
    </lineage>
</organism>
<dbReference type="GO" id="GO:0006307">
    <property type="term" value="P:DNA alkylation repair"/>
    <property type="evidence" value="ECO:0007669"/>
    <property type="project" value="TreeGrafter"/>
</dbReference>
<dbReference type="AlphaFoldDB" id="A0A420WGU0"/>
<keyword evidence="4" id="KW-0234">DNA repair</keyword>
<dbReference type="PANTHER" id="PTHR43003">
    <property type="entry name" value="DNA-3-METHYLADENINE GLYCOSYLASE"/>
    <property type="match status" value="1"/>
</dbReference>
<protein>
    <recommendedName>
        <fullName evidence="2">DNA-3-methyladenine glycosylase II</fullName>
        <ecNumber evidence="2">3.2.2.21</ecNumber>
    </recommendedName>
</protein>
<evidence type="ECO:0000256" key="4">
    <source>
        <dbReference type="ARBA" id="ARBA00023204"/>
    </source>
</evidence>
<sequence>MSLLEERTAQLAEDLAALSARDPDIAAALREIGAPDPRIAEPGFETLLGIILEQQVSVASGKAIRRKLEDALGSVTAETVGAAEDAVLVGCGFSRPKLRYARILAAEVAEGRLDLAGLAALPDEDAMARLTAITGIGRWTAEIYLMFALGRRDIWPAPDLALQVAAQHLKGLPARPDVRAMDDIAREWRPFRSGAALLLWRFYRHVRNRPSTDAV</sequence>
<dbReference type="InterPro" id="IPR011257">
    <property type="entry name" value="DNA_glycosylase"/>
</dbReference>
<dbReference type="EMBL" id="RBIG01000002">
    <property type="protein sequence ID" value="RKQ70244.1"/>
    <property type="molecule type" value="Genomic_DNA"/>
</dbReference>
<dbReference type="GO" id="GO:0032131">
    <property type="term" value="F:alkylated DNA binding"/>
    <property type="evidence" value="ECO:0007669"/>
    <property type="project" value="TreeGrafter"/>
</dbReference>
<evidence type="ECO:0000313" key="6">
    <source>
        <dbReference type="EMBL" id="RKQ70244.1"/>
    </source>
</evidence>
<dbReference type="SUPFAM" id="SSF48150">
    <property type="entry name" value="DNA-glycosylase"/>
    <property type="match status" value="1"/>
</dbReference>
<dbReference type="Gene3D" id="1.10.1670.40">
    <property type="match status" value="1"/>
</dbReference>
<dbReference type="GO" id="GO:0005737">
    <property type="term" value="C:cytoplasm"/>
    <property type="evidence" value="ECO:0007669"/>
    <property type="project" value="TreeGrafter"/>
</dbReference>
<dbReference type="InterPro" id="IPR051912">
    <property type="entry name" value="Alkylbase_DNA_Glycosylase/TA"/>
</dbReference>
<reference evidence="6 7" key="1">
    <citation type="submission" date="2018-10" db="EMBL/GenBank/DDBJ databases">
        <title>Comparative analysis of microorganisms from saline springs in Andes Mountain Range, Colombia.</title>
        <authorList>
            <person name="Rubin E."/>
        </authorList>
    </citation>
    <scope>NUCLEOTIDE SEQUENCE [LARGE SCALE GENOMIC DNA]</scope>
    <source>
        <strain evidence="6 7">USBA 36</strain>
    </source>
</reference>
<dbReference type="OrthoDB" id="9811249at2"/>
<dbReference type="Gene3D" id="1.10.340.30">
    <property type="entry name" value="Hypothetical protein, domain 2"/>
    <property type="match status" value="1"/>
</dbReference>
<dbReference type="Pfam" id="PF00730">
    <property type="entry name" value="HhH-GPD"/>
    <property type="match status" value="1"/>
</dbReference>